<reference evidence="2" key="1">
    <citation type="submission" date="2016-02" db="EMBL/GenBank/DDBJ databases">
        <authorList>
            <person name="Dunlap C."/>
        </authorList>
    </citation>
    <scope>NUCLEOTIDE SEQUENCE [LARGE SCALE GENOMIC DNA]</scope>
    <source>
        <strain evidence="2">NRRL B-41092</strain>
    </source>
</reference>
<sequence length="81" mass="9275">MNTVIFCKKKHLLVDNKGNEVALYCTNKRLVAKSDIALWDGEDLYGNLREYVRRTADISSLSRIRPDKIEGLAKKVCLHLL</sequence>
<keyword evidence="2" id="KW-1185">Reference proteome</keyword>
<accession>A0A150F5P2</accession>
<comment type="caution">
    <text evidence="1">The sequence shown here is derived from an EMBL/GenBank/DDBJ whole genome shotgun (WGS) entry which is preliminary data.</text>
</comment>
<protein>
    <submittedName>
        <fullName evidence="1">Uncharacterized protein</fullName>
    </submittedName>
</protein>
<dbReference type="AlphaFoldDB" id="A0A150F5P2"/>
<evidence type="ECO:0000313" key="2">
    <source>
        <dbReference type="Proteomes" id="UP000075430"/>
    </source>
</evidence>
<organism evidence="1 2">
    <name type="scientific">Bacillus nakamurai</name>
    <dbReference type="NCBI Taxonomy" id="1793963"/>
    <lineage>
        <taxon>Bacteria</taxon>
        <taxon>Bacillati</taxon>
        <taxon>Bacillota</taxon>
        <taxon>Bacilli</taxon>
        <taxon>Bacillales</taxon>
        <taxon>Bacillaceae</taxon>
        <taxon>Bacillus</taxon>
    </lineage>
</organism>
<evidence type="ECO:0000313" key="1">
    <source>
        <dbReference type="EMBL" id="KXZ17731.1"/>
    </source>
</evidence>
<dbReference type="EMBL" id="LSBA01000019">
    <property type="protein sequence ID" value="KXZ17731.1"/>
    <property type="molecule type" value="Genomic_DNA"/>
</dbReference>
<name>A0A150F5P2_9BACI</name>
<dbReference type="Proteomes" id="UP000075430">
    <property type="component" value="Unassembled WGS sequence"/>
</dbReference>
<proteinExistence type="predicted"/>
<gene>
    <name evidence="1" type="ORF">AXI58_18500</name>
</gene>